<reference evidence="2 3" key="1">
    <citation type="journal article" date="2021" name="Hortic Res">
        <title>Chromosome-scale assembly of the Dendrobium chrysotoxum genome enhances the understanding of orchid evolution.</title>
        <authorList>
            <person name="Zhang Y."/>
            <person name="Zhang G.Q."/>
            <person name="Zhang D."/>
            <person name="Liu X.D."/>
            <person name="Xu X.Y."/>
            <person name="Sun W.H."/>
            <person name="Yu X."/>
            <person name="Zhu X."/>
            <person name="Wang Z.W."/>
            <person name="Zhao X."/>
            <person name="Zhong W.Y."/>
            <person name="Chen H."/>
            <person name="Yin W.L."/>
            <person name="Huang T."/>
            <person name="Niu S.C."/>
            <person name="Liu Z.J."/>
        </authorList>
    </citation>
    <scope>NUCLEOTIDE SEQUENCE [LARGE SCALE GENOMIC DNA]</scope>
    <source>
        <strain evidence="2">Lindl</strain>
    </source>
</reference>
<feature type="compositionally biased region" description="Basic and acidic residues" evidence="1">
    <location>
        <begin position="118"/>
        <end position="128"/>
    </location>
</feature>
<protein>
    <submittedName>
        <fullName evidence="2">Uncharacterized protein</fullName>
    </submittedName>
</protein>
<dbReference type="PANTHER" id="PTHR37708">
    <property type="entry name" value="HOMEOBOX HOX-B3-LIKE PROTEIN"/>
    <property type="match status" value="1"/>
</dbReference>
<sequence>MISPFVIYALSKIKVPTVGCPNTKWRKQRFPSMAEFSASKTSDRSHHQHNLMFPDLEPVEPPPLTPPQVLKPFRRGPMYSTYSELRDWKIRMKIASMSSSTPFPLPLKRTSFSCSVDRSKTFRKENRKPSPTMALNFDTAMTPPPPLAPKLDLRKVGSVSVGRMEAKKGRAGELFPMRRSFSGFNQIKEISKGSVFRVEEEGRRGRAGSKIVVSRRSITGF</sequence>
<evidence type="ECO:0000313" key="2">
    <source>
        <dbReference type="EMBL" id="KAH0449547.1"/>
    </source>
</evidence>
<evidence type="ECO:0000256" key="1">
    <source>
        <dbReference type="SAM" id="MobiDB-lite"/>
    </source>
</evidence>
<organism evidence="2 3">
    <name type="scientific">Dendrobium chrysotoxum</name>
    <name type="common">Orchid</name>
    <dbReference type="NCBI Taxonomy" id="161865"/>
    <lineage>
        <taxon>Eukaryota</taxon>
        <taxon>Viridiplantae</taxon>
        <taxon>Streptophyta</taxon>
        <taxon>Embryophyta</taxon>
        <taxon>Tracheophyta</taxon>
        <taxon>Spermatophyta</taxon>
        <taxon>Magnoliopsida</taxon>
        <taxon>Liliopsida</taxon>
        <taxon>Asparagales</taxon>
        <taxon>Orchidaceae</taxon>
        <taxon>Epidendroideae</taxon>
        <taxon>Malaxideae</taxon>
        <taxon>Dendrobiinae</taxon>
        <taxon>Dendrobium</taxon>
    </lineage>
</organism>
<accession>A0AAV7G065</accession>
<evidence type="ECO:0000313" key="3">
    <source>
        <dbReference type="Proteomes" id="UP000775213"/>
    </source>
</evidence>
<gene>
    <name evidence="2" type="ORF">IEQ34_020239</name>
</gene>
<proteinExistence type="predicted"/>
<dbReference type="PANTHER" id="PTHR37708:SF2">
    <property type="entry name" value="HOMEOBOX HOX-B3-LIKE PROTEIN"/>
    <property type="match status" value="1"/>
</dbReference>
<feature type="region of interest" description="Disordered" evidence="1">
    <location>
        <begin position="118"/>
        <end position="150"/>
    </location>
</feature>
<keyword evidence="3" id="KW-1185">Reference proteome</keyword>
<dbReference type="Proteomes" id="UP000775213">
    <property type="component" value="Unassembled WGS sequence"/>
</dbReference>
<dbReference type="EMBL" id="JAGFBR010000018">
    <property type="protein sequence ID" value="KAH0449547.1"/>
    <property type="molecule type" value="Genomic_DNA"/>
</dbReference>
<dbReference type="AlphaFoldDB" id="A0AAV7G065"/>
<name>A0AAV7G065_DENCH</name>
<comment type="caution">
    <text evidence="2">The sequence shown here is derived from an EMBL/GenBank/DDBJ whole genome shotgun (WGS) entry which is preliminary data.</text>
</comment>